<comment type="caution">
    <text evidence="2">The sequence shown here is derived from an EMBL/GenBank/DDBJ whole genome shotgun (WGS) entry which is preliminary data.</text>
</comment>
<evidence type="ECO:0000313" key="2">
    <source>
        <dbReference type="EMBL" id="KAJ7776867.1"/>
    </source>
</evidence>
<reference evidence="2" key="1">
    <citation type="submission" date="2023-03" db="EMBL/GenBank/DDBJ databases">
        <title>Massive genome expansion in bonnet fungi (Mycena s.s.) driven by repeated elements and novel gene families across ecological guilds.</title>
        <authorList>
            <consortium name="Lawrence Berkeley National Laboratory"/>
            <person name="Harder C.B."/>
            <person name="Miyauchi S."/>
            <person name="Viragh M."/>
            <person name="Kuo A."/>
            <person name="Thoen E."/>
            <person name="Andreopoulos B."/>
            <person name="Lu D."/>
            <person name="Skrede I."/>
            <person name="Drula E."/>
            <person name="Henrissat B."/>
            <person name="Morin E."/>
            <person name="Kohler A."/>
            <person name="Barry K."/>
            <person name="LaButti K."/>
            <person name="Morin E."/>
            <person name="Salamov A."/>
            <person name="Lipzen A."/>
            <person name="Mereny Z."/>
            <person name="Hegedus B."/>
            <person name="Baldrian P."/>
            <person name="Stursova M."/>
            <person name="Weitz H."/>
            <person name="Taylor A."/>
            <person name="Grigoriev I.V."/>
            <person name="Nagy L.G."/>
            <person name="Martin F."/>
            <person name="Kauserud H."/>
        </authorList>
    </citation>
    <scope>NUCLEOTIDE SEQUENCE</scope>
    <source>
        <strain evidence="2">CBHHK188m</strain>
    </source>
</reference>
<dbReference type="PANTHER" id="PTHR45458">
    <property type="entry name" value="SHORT-CHAIN DEHYDROGENASE/REDUCTASE SDR"/>
    <property type="match status" value="1"/>
</dbReference>
<dbReference type="InterPro" id="IPR052184">
    <property type="entry name" value="SDR_enzymes"/>
</dbReference>
<dbReference type="EMBL" id="JARJLG010000011">
    <property type="protein sequence ID" value="KAJ7776867.1"/>
    <property type="molecule type" value="Genomic_DNA"/>
</dbReference>
<dbReference type="Gene3D" id="3.40.50.720">
    <property type="entry name" value="NAD(P)-binding Rossmann-like Domain"/>
    <property type="match status" value="1"/>
</dbReference>
<dbReference type="SUPFAM" id="SSF51735">
    <property type="entry name" value="NAD(P)-binding Rossmann-fold domains"/>
    <property type="match status" value="1"/>
</dbReference>
<evidence type="ECO:0000313" key="3">
    <source>
        <dbReference type="Proteomes" id="UP001215280"/>
    </source>
</evidence>
<dbReference type="PANTHER" id="PTHR45458:SF1">
    <property type="entry name" value="SHORT CHAIN DEHYDROGENASE"/>
    <property type="match status" value="1"/>
</dbReference>
<dbReference type="PRINTS" id="PR00081">
    <property type="entry name" value="GDHRDH"/>
</dbReference>
<evidence type="ECO:0008006" key="4">
    <source>
        <dbReference type="Google" id="ProtNLM"/>
    </source>
</evidence>
<dbReference type="GO" id="GO:0016616">
    <property type="term" value="F:oxidoreductase activity, acting on the CH-OH group of donors, NAD or NADP as acceptor"/>
    <property type="evidence" value="ECO:0007669"/>
    <property type="project" value="TreeGrafter"/>
</dbReference>
<organism evidence="2 3">
    <name type="scientific">Mycena maculata</name>
    <dbReference type="NCBI Taxonomy" id="230809"/>
    <lineage>
        <taxon>Eukaryota</taxon>
        <taxon>Fungi</taxon>
        <taxon>Dikarya</taxon>
        <taxon>Basidiomycota</taxon>
        <taxon>Agaricomycotina</taxon>
        <taxon>Agaricomycetes</taxon>
        <taxon>Agaricomycetidae</taxon>
        <taxon>Agaricales</taxon>
        <taxon>Marasmiineae</taxon>
        <taxon>Mycenaceae</taxon>
        <taxon>Mycena</taxon>
    </lineage>
</organism>
<gene>
    <name evidence="2" type="ORF">DFH07DRAFT_979049</name>
</gene>
<dbReference type="Pfam" id="PF00106">
    <property type="entry name" value="adh_short"/>
    <property type="match status" value="1"/>
</dbReference>
<dbReference type="AlphaFoldDB" id="A0AAD7K2A6"/>
<protein>
    <recommendedName>
        <fullName evidence="4">NAD(P)-binding protein</fullName>
    </recommendedName>
</protein>
<accession>A0AAD7K2A6</accession>
<dbReference type="InterPro" id="IPR002347">
    <property type="entry name" value="SDR_fam"/>
</dbReference>
<sequence length="317" mass="35176">MPSYVVTGAARGIGVGVRCPVERGPDQHCLRSRPQQVNPTGKIAREEYNDPGGRYHRSESSRGTIAAKEVSSATGGKLDYLINNAAMANPVGPDLDQFANPADIEKDFIDHFRVNTLGTAYCTNAFLPLLQKGSVKKVITISSAGGDADITVKTSWVGLPGYAIYKAAVNMLVAKYAARFKEEGFVFLALTPGFVNTLRRSPEYYTCFVLVLSHNHQVWVHRDGAIIVGNITTVNNSDNWMVMITIHKTTPYESDLFLAHDVLLNEGKFTASPEMFEMYKGFHEKTIQLWPDTRVGQIAFIDGPSKVHFPTWNKEWF</sequence>
<feature type="region of interest" description="Disordered" evidence="1">
    <location>
        <begin position="25"/>
        <end position="62"/>
    </location>
</feature>
<keyword evidence="3" id="KW-1185">Reference proteome</keyword>
<evidence type="ECO:0000256" key="1">
    <source>
        <dbReference type="SAM" id="MobiDB-lite"/>
    </source>
</evidence>
<dbReference type="InterPro" id="IPR036291">
    <property type="entry name" value="NAD(P)-bd_dom_sf"/>
</dbReference>
<name>A0AAD7K2A6_9AGAR</name>
<dbReference type="Proteomes" id="UP001215280">
    <property type="component" value="Unassembled WGS sequence"/>
</dbReference>
<proteinExistence type="predicted"/>